<protein>
    <submittedName>
        <fullName evidence="2">Uncharacterized protein</fullName>
    </submittedName>
</protein>
<dbReference type="Proteomes" id="UP000315783">
    <property type="component" value="Unassembled WGS sequence"/>
</dbReference>
<gene>
    <name evidence="2" type="ORF">IF1G_05958</name>
</gene>
<dbReference type="OrthoDB" id="4869736at2759"/>
<evidence type="ECO:0000313" key="3">
    <source>
        <dbReference type="Proteomes" id="UP000315783"/>
    </source>
</evidence>
<organism evidence="2 3">
    <name type="scientific">Cordyceps javanica</name>
    <dbReference type="NCBI Taxonomy" id="43265"/>
    <lineage>
        <taxon>Eukaryota</taxon>
        <taxon>Fungi</taxon>
        <taxon>Dikarya</taxon>
        <taxon>Ascomycota</taxon>
        <taxon>Pezizomycotina</taxon>
        <taxon>Sordariomycetes</taxon>
        <taxon>Hypocreomycetidae</taxon>
        <taxon>Hypocreales</taxon>
        <taxon>Cordycipitaceae</taxon>
        <taxon>Cordyceps</taxon>
    </lineage>
</organism>
<proteinExistence type="predicted"/>
<dbReference type="EMBL" id="SPUK01000008">
    <property type="protein sequence ID" value="TQV94971.1"/>
    <property type="molecule type" value="Genomic_DNA"/>
</dbReference>
<evidence type="ECO:0000256" key="1">
    <source>
        <dbReference type="SAM" id="MobiDB-lite"/>
    </source>
</evidence>
<evidence type="ECO:0000313" key="2">
    <source>
        <dbReference type="EMBL" id="TQV94971.1"/>
    </source>
</evidence>
<name>A0A545UZS1_9HYPO</name>
<keyword evidence="3" id="KW-1185">Reference proteome</keyword>
<feature type="compositionally biased region" description="Basic and acidic residues" evidence="1">
    <location>
        <begin position="256"/>
        <end position="288"/>
    </location>
</feature>
<feature type="compositionally biased region" description="Basic residues" evidence="1">
    <location>
        <begin position="230"/>
        <end position="255"/>
    </location>
</feature>
<comment type="caution">
    <text evidence="2">The sequence shown here is derived from an EMBL/GenBank/DDBJ whole genome shotgun (WGS) entry which is preliminary data.</text>
</comment>
<accession>A0A545UZS1</accession>
<dbReference type="AlphaFoldDB" id="A0A545UZS1"/>
<sequence>MDKLRGHGCWREWHKAILVQLDVLGLRHLLCANLRPLSIAEHHQYLADQERAVQLLVTNISEPVLEKLWRYGWEITGATFQNTLGLLADLLAEPERHPQQSYEAHRDIVDLGRIILAPGSNGLNQYIRDAQQCHLRLLARYGDGNGSVEELLEHLFTSSVMEGLKTAQPNNYSEWMRELGQERRCAFVTHLVSYIKGPRVGSTAQYEHDAVLAGGRQRPRDWEREEWDRRRARQSANRKRAARRRLRRVPCHQRYRGNDYPDRYRPRYDDDMKMPEKYDRDHTIDEIL</sequence>
<feature type="region of interest" description="Disordered" evidence="1">
    <location>
        <begin position="228"/>
        <end position="288"/>
    </location>
</feature>
<reference evidence="2 3" key="1">
    <citation type="journal article" date="2019" name="Appl. Microbiol. Biotechnol.">
        <title>Genome sequence of Isaria javanica and comparative genome analysis insights into family S53 peptidase evolution in fungal entomopathogens.</title>
        <authorList>
            <person name="Lin R."/>
            <person name="Zhang X."/>
            <person name="Xin B."/>
            <person name="Zou M."/>
            <person name="Gao Y."/>
            <person name="Qin F."/>
            <person name="Hu Q."/>
            <person name="Xie B."/>
            <person name="Cheng X."/>
        </authorList>
    </citation>
    <scope>NUCLEOTIDE SEQUENCE [LARGE SCALE GENOMIC DNA]</scope>
    <source>
        <strain evidence="2 3">IJ1G</strain>
    </source>
</reference>